<name>A0A7C4PTQ3_9CHLR</name>
<proteinExistence type="predicted"/>
<feature type="transmembrane region" description="Helical" evidence="1">
    <location>
        <begin position="397"/>
        <end position="418"/>
    </location>
</feature>
<organism evidence="3">
    <name type="scientific">Anaerolinea thermolimosa</name>
    <dbReference type="NCBI Taxonomy" id="229919"/>
    <lineage>
        <taxon>Bacteria</taxon>
        <taxon>Bacillati</taxon>
        <taxon>Chloroflexota</taxon>
        <taxon>Anaerolineae</taxon>
        <taxon>Anaerolineales</taxon>
        <taxon>Anaerolineaceae</taxon>
        <taxon>Anaerolinea</taxon>
    </lineage>
</organism>
<dbReference type="InterPro" id="IPR003607">
    <property type="entry name" value="HD/PDEase_dom"/>
</dbReference>
<dbReference type="Pfam" id="PF07697">
    <property type="entry name" value="7TMR-HDED"/>
    <property type="match status" value="1"/>
</dbReference>
<evidence type="ECO:0000256" key="1">
    <source>
        <dbReference type="SAM" id="Phobius"/>
    </source>
</evidence>
<dbReference type="CDD" id="cd00077">
    <property type="entry name" value="HDc"/>
    <property type="match status" value="1"/>
</dbReference>
<dbReference type="InterPro" id="IPR011621">
    <property type="entry name" value="Metal-dep_PHydrolase_7TM_intra"/>
</dbReference>
<dbReference type="AlphaFoldDB" id="A0A7C4PTQ3"/>
<keyword evidence="1" id="KW-0472">Membrane</keyword>
<feature type="transmembrane region" description="Helical" evidence="1">
    <location>
        <begin position="310"/>
        <end position="327"/>
    </location>
</feature>
<sequence length="712" mass="79309">MDFSRIKAGLLNAKVRKTILILIWTATSLLSAAALVSPIATRPSAYVLSPGDVAPQDIQAPYSLSFPSEILTEQARQEAEQRVPAYYLPADPAISRKKIEQLRTALNYISVVRLDAYSNDEEKISDLSNLTTIKIDADLARTILNLNEVRWQTIQNEALNVLEQIMRDSIREDQVNEAIRRIPSLISFSLPQEQAVIVNELVAPFIVPNSLFDREQTEAAKKKARESVQPVIRNYISGEIIVRRGQVITSIVWETLQQYGLIRSQTTHEDYISSLALVAVVTGFGILFFTRRPNEPGNDLKILKRLPTQVLIAALFLLFLYSAKLVIPNRTVVPYFFPLPAFGLTISILFNLEIGLILSLMLSILTGFGLTNALDLTIFYILASFIGALTLGRGKRISAFIWAGIAIGLSGSAVILAYRLSNPYSDLIGLATLVAAAFVNGIASSSLGLLFQYIFSQFLGVTTALQLLEISRPDHPLLQFILQNAPGSYQHSLQVAVLAEQAAEKIGADSMLVRVGGLYHDAGKALNPSFFIENQIGGQLNTHDDLDPSESARIIIEHVTQGVMLARKYRLPNRIQDFIREHHGTLITRYQYAKALELVGNDTSQVDETKFRYPGPEPRSRETAILMLADGCQARVRAELPQTEDEIRSVVRKVIEYCEKEGQLNYTQLTMRDLNIITESFVSTLKNTYHPRIRYPEITPATQPLSIKETAK</sequence>
<dbReference type="EMBL" id="DSYK01000583">
    <property type="protein sequence ID" value="HGS22530.1"/>
    <property type="molecule type" value="Genomic_DNA"/>
</dbReference>
<evidence type="ECO:0000313" key="3">
    <source>
        <dbReference type="EMBL" id="HGS22530.1"/>
    </source>
</evidence>
<dbReference type="InterPro" id="IPR006675">
    <property type="entry name" value="HDIG_dom"/>
</dbReference>
<feature type="domain" description="HD" evidence="2">
    <location>
        <begin position="488"/>
        <end position="635"/>
    </location>
</feature>
<keyword evidence="1" id="KW-0812">Transmembrane</keyword>
<feature type="transmembrane region" description="Helical" evidence="1">
    <location>
        <begin position="373"/>
        <end position="391"/>
    </location>
</feature>
<dbReference type="SMART" id="SM00471">
    <property type="entry name" value="HDc"/>
    <property type="match status" value="1"/>
</dbReference>
<feature type="transmembrane region" description="Helical" evidence="1">
    <location>
        <begin position="339"/>
        <end position="361"/>
    </location>
</feature>
<dbReference type="NCBIfam" id="TIGR00277">
    <property type="entry name" value="HDIG"/>
    <property type="match status" value="1"/>
</dbReference>
<dbReference type="PANTHER" id="PTHR36442">
    <property type="entry name" value="CYCLIC-DI-AMP PHOSPHODIESTERASE PGPH"/>
    <property type="match status" value="1"/>
</dbReference>
<keyword evidence="1" id="KW-1133">Transmembrane helix</keyword>
<comment type="caution">
    <text evidence="3">The sequence shown here is derived from an EMBL/GenBank/DDBJ whole genome shotgun (WGS) entry which is preliminary data.</text>
</comment>
<gene>
    <name evidence="3" type="ORF">ENT37_11790</name>
</gene>
<evidence type="ECO:0000259" key="2">
    <source>
        <dbReference type="PROSITE" id="PS51831"/>
    </source>
</evidence>
<dbReference type="InterPro" id="IPR006674">
    <property type="entry name" value="HD_domain"/>
</dbReference>
<feature type="transmembrane region" description="Helical" evidence="1">
    <location>
        <begin position="271"/>
        <end position="289"/>
    </location>
</feature>
<dbReference type="PANTHER" id="PTHR36442:SF1">
    <property type="entry name" value="CYCLIC-DI-AMP PHOSPHODIESTERASE PGPH"/>
    <property type="match status" value="1"/>
</dbReference>
<dbReference type="InterPro" id="IPR011624">
    <property type="entry name" value="Metal-dep_PHydrolase_7TM_extra"/>
</dbReference>
<feature type="transmembrane region" description="Helical" evidence="1">
    <location>
        <begin position="430"/>
        <end position="455"/>
    </location>
</feature>
<dbReference type="Gene3D" id="1.10.3210.10">
    <property type="entry name" value="Hypothetical protein af1432"/>
    <property type="match status" value="1"/>
</dbReference>
<dbReference type="Pfam" id="PF01966">
    <property type="entry name" value="HD"/>
    <property type="match status" value="1"/>
</dbReference>
<reference evidence="3" key="1">
    <citation type="journal article" date="2020" name="mSystems">
        <title>Genome- and Community-Level Interaction Insights into Carbon Utilization and Element Cycling Functions of Hydrothermarchaeota in Hydrothermal Sediment.</title>
        <authorList>
            <person name="Zhou Z."/>
            <person name="Liu Y."/>
            <person name="Xu W."/>
            <person name="Pan J."/>
            <person name="Luo Z.H."/>
            <person name="Li M."/>
        </authorList>
    </citation>
    <scope>NUCLEOTIDE SEQUENCE [LARGE SCALE GENOMIC DNA]</scope>
    <source>
        <strain evidence="3">SpSt-573</strain>
    </source>
</reference>
<dbReference type="SUPFAM" id="SSF109604">
    <property type="entry name" value="HD-domain/PDEase-like"/>
    <property type="match status" value="1"/>
</dbReference>
<dbReference type="Pfam" id="PF07698">
    <property type="entry name" value="7TM-7TMR_HD"/>
    <property type="match status" value="1"/>
</dbReference>
<dbReference type="PROSITE" id="PS51831">
    <property type="entry name" value="HD"/>
    <property type="match status" value="1"/>
</dbReference>
<dbReference type="InterPro" id="IPR052722">
    <property type="entry name" value="PgpH_phosphodiesterase"/>
</dbReference>
<accession>A0A7C4PTQ3</accession>
<protein>
    <submittedName>
        <fullName evidence="3">HDIG domain-containing protein</fullName>
    </submittedName>
</protein>